<feature type="compositionally biased region" description="Basic and acidic residues" evidence="1">
    <location>
        <begin position="352"/>
        <end position="363"/>
    </location>
</feature>
<dbReference type="EMBL" id="CAJNJA010007919">
    <property type="protein sequence ID" value="CAE7230596.1"/>
    <property type="molecule type" value="Genomic_DNA"/>
</dbReference>
<feature type="compositionally biased region" description="Basic and acidic residues" evidence="1">
    <location>
        <begin position="305"/>
        <end position="317"/>
    </location>
</feature>
<name>A0A812KNI2_9DINO</name>
<dbReference type="AlphaFoldDB" id="A0A812KNI2"/>
<feature type="non-terminal residue" evidence="2">
    <location>
        <position position="388"/>
    </location>
</feature>
<evidence type="ECO:0000313" key="3">
    <source>
        <dbReference type="Proteomes" id="UP000601435"/>
    </source>
</evidence>
<feature type="region of interest" description="Disordered" evidence="1">
    <location>
        <begin position="134"/>
        <end position="167"/>
    </location>
</feature>
<feature type="compositionally biased region" description="Polar residues" evidence="1">
    <location>
        <begin position="218"/>
        <end position="236"/>
    </location>
</feature>
<gene>
    <name evidence="2" type="ORF">SNEC2469_LOCUS3539</name>
</gene>
<reference evidence="2" key="1">
    <citation type="submission" date="2021-02" db="EMBL/GenBank/DDBJ databases">
        <authorList>
            <person name="Dougan E. K."/>
            <person name="Rhodes N."/>
            <person name="Thang M."/>
            <person name="Chan C."/>
        </authorList>
    </citation>
    <scope>NUCLEOTIDE SEQUENCE</scope>
</reference>
<evidence type="ECO:0000256" key="1">
    <source>
        <dbReference type="SAM" id="MobiDB-lite"/>
    </source>
</evidence>
<organism evidence="2 3">
    <name type="scientific">Symbiodinium necroappetens</name>
    <dbReference type="NCBI Taxonomy" id="1628268"/>
    <lineage>
        <taxon>Eukaryota</taxon>
        <taxon>Sar</taxon>
        <taxon>Alveolata</taxon>
        <taxon>Dinophyceae</taxon>
        <taxon>Suessiales</taxon>
        <taxon>Symbiodiniaceae</taxon>
        <taxon>Symbiodinium</taxon>
    </lineage>
</organism>
<feature type="compositionally biased region" description="Polar residues" evidence="1">
    <location>
        <begin position="196"/>
        <end position="208"/>
    </location>
</feature>
<feature type="compositionally biased region" description="Low complexity" evidence="1">
    <location>
        <begin position="322"/>
        <end position="339"/>
    </location>
</feature>
<comment type="caution">
    <text evidence="2">The sequence shown here is derived from an EMBL/GenBank/DDBJ whole genome shotgun (WGS) entry which is preliminary data.</text>
</comment>
<keyword evidence="3" id="KW-1185">Reference proteome</keyword>
<evidence type="ECO:0000313" key="2">
    <source>
        <dbReference type="EMBL" id="CAE7230596.1"/>
    </source>
</evidence>
<proteinExistence type="predicted"/>
<feature type="compositionally biased region" description="Basic and acidic residues" evidence="1">
    <location>
        <begin position="251"/>
        <end position="261"/>
    </location>
</feature>
<dbReference type="OrthoDB" id="444758at2759"/>
<dbReference type="Proteomes" id="UP000601435">
    <property type="component" value="Unassembled WGS sequence"/>
</dbReference>
<feature type="region of interest" description="Disordered" evidence="1">
    <location>
        <begin position="180"/>
        <end position="274"/>
    </location>
</feature>
<feature type="region of interest" description="Disordered" evidence="1">
    <location>
        <begin position="294"/>
        <end position="388"/>
    </location>
</feature>
<sequence length="388" mass="41649">VADDRGLSPLAVAASTRRSQTLGTVRVLVAAGAEPLEVLKKMDRQQTAGDPAASGIKKALVHGALAGSMWHRLEKLICEAGGKVSKEEFEEMLQRCRVDETVSKYLLQALEAAKDNWTSDEIWKLLSTAEKTSRRRKSSVKDQVNPSGAEDDWRKRVVSPEPDGDTVDVAATKALQALLASSESPQKGYPKPSAEASPTSPFSLSPKTVRTDSDCVETASSTISSPKAVLSGSQSEDALRPSAPRRPPRPRRQDQRRDEPRCQGGPRATSMRSFRATARSLSLGASAVLQSVRHASPGAGAISRSPREVKTASDRRAKSSNLAQALPPREAAAPAETTAGGKMHSFRGVRPRYLDHLQGETRDLTAGALRPPRKSSRGPPRTAALDMV</sequence>
<accession>A0A812KNI2</accession>
<protein>
    <submittedName>
        <fullName evidence="2">Uncharacterized protein</fullName>
    </submittedName>
</protein>